<evidence type="ECO:0000313" key="1">
    <source>
        <dbReference type="EMBL" id="KIE44525.1"/>
    </source>
</evidence>
<keyword evidence="2" id="KW-1185">Reference proteome</keyword>
<comment type="caution">
    <text evidence="1">The sequence shown here is derived from an EMBL/GenBank/DDBJ whole genome shotgun (WGS) entry which is preliminary data.</text>
</comment>
<sequence length="61" mass="6989">MGKQYRGKALWKLPSRGRGTCPICKAQRIKVLYDITLEDGSKIKVCKRCQHKKVDTLPMVN</sequence>
<protein>
    <submittedName>
        <fullName evidence="1">Uncharacterized protein</fullName>
    </submittedName>
</protein>
<accession>A0A0C1UAE9</accession>
<gene>
    <name evidence="1" type="ORF">U732_536</name>
</gene>
<organism evidence="1 2">
    <name type="scientific">Clostridium argentinense CDC 2741</name>
    <dbReference type="NCBI Taxonomy" id="1418104"/>
    <lineage>
        <taxon>Bacteria</taxon>
        <taxon>Bacillati</taxon>
        <taxon>Bacillota</taxon>
        <taxon>Clostridia</taxon>
        <taxon>Eubacteriales</taxon>
        <taxon>Clostridiaceae</taxon>
        <taxon>Clostridium</taxon>
    </lineage>
</organism>
<proteinExistence type="predicted"/>
<dbReference type="Proteomes" id="UP000031366">
    <property type="component" value="Unassembled WGS sequence"/>
</dbReference>
<dbReference type="AlphaFoldDB" id="A0A0C1UAE9"/>
<dbReference type="STRING" id="29341.RSJ17_05495"/>
<evidence type="ECO:0000313" key="2">
    <source>
        <dbReference type="Proteomes" id="UP000031366"/>
    </source>
</evidence>
<dbReference type="EMBL" id="AYSO01000020">
    <property type="protein sequence ID" value="KIE44525.1"/>
    <property type="molecule type" value="Genomic_DNA"/>
</dbReference>
<reference evidence="1 2" key="1">
    <citation type="journal article" date="2015" name="Infect. Genet. Evol.">
        <title>Genomic sequences of six botulinum neurotoxin-producing strains representing three clostridial species illustrate the mobility and diversity of botulinum neurotoxin genes.</title>
        <authorList>
            <person name="Smith T.J."/>
            <person name="Hill K.K."/>
            <person name="Xie G."/>
            <person name="Foley B.T."/>
            <person name="Williamson C.H."/>
            <person name="Foster J.T."/>
            <person name="Johnson S.L."/>
            <person name="Chertkov O."/>
            <person name="Teshima H."/>
            <person name="Gibbons H.S."/>
            <person name="Johnsky L.A."/>
            <person name="Karavis M.A."/>
            <person name="Smith L.A."/>
        </authorList>
    </citation>
    <scope>NUCLEOTIDE SEQUENCE [LARGE SCALE GENOMIC DNA]</scope>
    <source>
        <strain evidence="1 2">CDC 2741</strain>
    </source>
</reference>
<name>A0A0C1UAE9_9CLOT</name>
<dbReference type="RefSeq" id="WP_039636441.1">
    <property type="nucleotide sequence ID" value="NZ_AYSO01000020.1"/>
</dbReference>
<dbReference type="OrthoDB" id="2928696at2"/>